<proteinExistence type="predicted"/>
<comment type="caution">
    <text evidence="2">The sequence shown here is derived from an EMBL/GenBank/DDBJ whole genome shotgun (WGS) entry which is preliminary data.</text>
</comment>
<dbReference type="RefSeq" id="WP_216923982.1">
    <property type="nucleotide sequence ID" value="NZ_JAHOPC010000003.1"/>
</dbReference>
<dbReference type="Pfam" id="PF13483">
    <property type="entry name" value="Lactamase_B_3"/>
    <property type="match status" value="1"/>
</dbReference>
<sequence length="225" mass="24017">MKLTKFTHACIRLEKDRRVLVIDPGTFSESEEALAGAHAVLVTHEHNDHIDRPAVLAALRSNSSLEVYAPAGVAKSLTEAAGVDGTGSEALADRIHTVEPGSDFEAAGFPVRTFGGQHAVIHAQIPVVSNIGYLVDGNVFHPGDSFVVPDGINVQTLLVPIHAPWSKVGEVVDFVISVRAPKAFPVHDGLLNELGRGIVEGHVTRIGARYGTTYTRLAPRESVEV</sequence>
<dbReference type="EMBL" id="JAHOPC010000003">
    <property type="protein sequence ID" value="MBU8866149.1"/>
    <property type="molecule type" value="Genomic_DNA"/>
</dbReference>
<dbReference type="PANTHER" id="PTHR43546">
    <property type="entry name" value="UPF0173 METAL-DEPENDENT HYDROLASE MJ1163-RELATED"/>
    <property type="match status" value="1"/>
</dbReference>
<reference evidence="2 3" key="1">
    <citation type="submission" date="2021-06" db="EMBL/GenBank/DDBJ databases">
        <authorList>
            <person name="Jeong J.W."/>
        </authorList>
    </citation>
    <scope>NUCLEOTIDE SEQUENCE [LARGE SCALE GENOMIC DNA]</scope>
    <source>
        <strain evidence="2 3">MMS21-TAE1-1</strain>
    </source>
</reference>
<dbReference type="Proteomes" id="UP000824166">
    <property type="component" value="Unassembled WGS sequence"/>
</dbReference>
<protein>
    <submittedName>
        <fullName evidence="2">MBL fold metallo-hydrolase</fullName>
    </submittedName>
</protein>
<dbReference type="InterPro" id="IPR050114">
    <property type="entry name" value="UPF0173_UPF0282_UlaG_hydrolase"/>
</dbReference>
<dbReference type="PANTHER" id="PTHR43546:SF3">
    <property type="entry name" value="UPF0173 METAL-DEPENDENT HYDROLASE MJ1163"/>
    <property type="match status" value="1"/>
</dbReference>
<dbReference type="SMART" id="SM00849">
    <property type="entry name" value="Lactamase_B"/>
    <property type="match status" value="1"/>
</dbReference>
<keyword evidence="3" id="KW-1185">Reference proteome</keyword>
<evidence type="ECO:0000313" key="3">
    <source>
        <dbReference type="Proteomes" id="UP000824166"/>
    </source>
</evidence>
<accession>A0ABS6I6T8</accession>
<evidence type="ECO:0000313" key="2">
    <source>
        <dbReference type="EMBL" id="MBU8866149.1"/>
    </source>
</evidence>
<gene>
    <name evidence="2" type="ORF">KSW38_07595</name>
</gene>
<evidence type="ECO:0000259" key="1">
    <source>
        <dbReference type="SMART" id="SM00849"/>
    </source>
</evidence>
<feature type="domain" description="Metallo-beta-lactamase" evidence="1">
    <location>
        <begin position="7"/>
        <end position="187"/>
    </location>
</feature>
<organism evidence="2 3">
    <name type="scientific">Paenarthrobacter aromaticivorans</name>
    <dbReference type="NCBI Taxonomy" id="2849150"/>
    <lineage>
        <taxon>Bacteria</taxon>
        <taxon>Bacillati</taxon>
        <taxon>Actinomycetota</taxon>
        <taxon>Actinomycetes</taxon>
        <taxon>Micrococcales</taxon>
        <taxon>Micrococcaceae</taxon>
        <taxon>Paenarthrobacter</taxon>
    </lineage>
</organism>
<name>A0ABS6I6T8_9MICC</name>
<dbReference type="InterPro" id="IPR001279">
    <property type="entry name" value="Metallo-B-lactamas"/>
</dbReference>